<sequence length="103" mass="12712">MDGSLRQFYERLKKYLKSKDKEFYLREVRQSLNISKTQMFRYIQSLKELDYIKPIGGHERIGIKYKILYWDDYQKLRMRIKEQLQIQIEKLKNETEKEQVGNT</sequence>
<dbReference type="EMBL" id="PSZM01000028">
    <property type="protein sequence ID" value="PQL93787.1"/>
    <property type="molecule type" value="Genomic_DNA"/>
</dbReference>
<organism evidence="1 2">
    <name type="scientific">Apibacter adventoris</name>
    <dbReference type="NCBI Taxonomy" id="1679466"/>
    <lineage>
        <taxon>Bacteria</taxon>
        <taxon>Pseudomonadati</taxon>
        <taxon>Bacteroidota</taxon>
        <taxon>Flavobacteriia</taxon>
        <taxon>Flavobacteriales</taxon>
        <taxon>Weeksellaceae</taxon>
        <taxon>Apibacter</taxon>
    </lineage>
</organism>
<evidence type="ECO:0008006" key="3">
    <source>
        <dbReference type="Google" id="ProtNLM"/>
    </source>
</evidence>
<evidence type="ECO:0000313" key="2">
    <source>
        <dbReference type="Proteomes" id="UP000238042"/>
    </source>
</evidence>
<dbReference type="Proteomes" id="UP000238042">
    <property type="component" value="Unassembled WGS sequence"/>
</dbReference>
<comment type="caution">
    <text evidence="1">The sequence shown here is derived from an EMBL/GenBank/DDBJ whole genome shotgun (WGS) entry which is preliminary data.</text>
</comment>
<keyword evidence="2" id="KW-1185">Reference proteome</keyword>
<evidence type="ECO:0000313" key="1">
    <source>
        <dbReference type="EMBL" id="PQL93787.1"/>
    </source>
</evidence>
<dbReference type="RefSeq" id="WP_105246332.1">
    <property type="nucleotide sequence ID" value="NZ_PSZM01000028.1"/>
</dbReference>
<dbReference type="AlphaFoldDB" id="A0A2S8AES0"/>
<gene>
    <name evidence="1" type="ORF">C4S77_04345</name>
</gene>
<proteinExistence type="predicted"/>
<name>A0A2S8AES0_9FLAO</name>
<protein>
    <recommendedName>
        <fullName evidence="3">Helix-turn-helix type 11 domain-containing protein</fullName>
    </recommendedName>
</protein>
<accession>A0A2S8AES0</accession>
<dbReference type="OrthoDB" id="9804281at2"/>
<reference evidence="1 2" key="1">
    <citation type="submission" date="2018-02" db="EMBL/GenBank/DDBJ databases">
        <title>Genome sequences of Apibacter spp., gut symbionts of Asian honey bees.</title>
        <authorList>
            <person name="Kwong W.K."/>
            <person name="Steele M.I."/>
            <person name="Moran N.A."/>
        </authorList>
    </citation>
    <scope>NUCLEOTIDE SEQUENCE [LARGE SCALE GENOMIC DNA]</scope>
    <source>
        <strain evidence="2">wkB301</strain>
    </source>
</reference>